<dbReference type="Proteomes" id="UP000799302">
    <property type="component" value="Unassembled WGS sequence"/>
</dbReference>
<evidence type="ECO:0000259" key="2">
    <source>
        <dbReference type="PROSITE" id="PS50882"/>
    </source>
</evidence>
<feature type="domain" description="YTH" evidence="2">
    <location>
        <begin position="96"/>
        <end position="236"/>
    </location>
</feature>
<feature type="region of interest" description="Disordered" evidence="1">
    <location>
        <begin position="1"/>
        <end position="29"/>
    </location>
</feature>
<organism evidence="3 4">
    <name type="scientific">Microthyrium microscopicum</name>
    <dbReference type="NCBI Taxonomy" id="703497"/>
    <lineage>
        <taxon>Eukaryota</taxon>
        <taxon>Fungi</taxon>
        <taxon>Dikarya</taxon>
        <taxon>Ascomycota</taxon>
        <taxon>Pezizomycotina</taxon>
        <taxon>Dothideomycetes</taxon>
        <taxon>Dothideomycetes incertae sedis</taxon>
        <taxon>Microthyriales</taxon>
        <taxon>Microthyriaceae</taxon>
        <taxon>Microthyrium</taxon>
    </lineage>
</organism>
<reference evidence="3" key="1">
    <citation type="journal article" date="2020" name="Stud. Mycol.">
        <title>101 Dothideomycetes genomes: a test case for predicting lifestyles and emergence of pathogens.</title>
        <authorList>
            <person name="Haridas S."/>
            <person name="Albert R."/>
            <person name="Binder M."/>
            <person name="Bloem J."/>
            <person name="Labutti K."/>
            <person name="Salamov A."/>
            <person name="Andreopoulos B."/>
            <person name="Baker S."/>
            <person name="Barry K."/>
            <person name="Bills G."/>
            <person name="Bluhm B."/>
            <person name="Cannon C."/>
            <person name="Castanera R."/>
            <person name="Culley D."/>
            <person name="Daum C."/>
            <person name="Ezra D."/>
            <person name="Gonzalez J."/>
            <person name="Henrissat B."/>
            <person name="Kuo A."/>
            <person name="Liang C."/>
            <person name="Lipzen A."/>
            <person name="Lutzoni F."/>
            <person name="Magnuson J."/>
            <person name="Mondo S."/>
            <person name="Nolan M."/>
            <person name="Ohm R."/>
            <person name="Pangilinan J."/>
            <person name="Park H.-J."/>
            <person name="Ramirez L."/>
            <person name="Alfaro M."/>
            <person name="Sun H."/>
            <person name="Tritt A."/>
            <person name="Yoshinaga Y."/>
            <person name="Zwiers L.-H."/>
            <person name="Turgeon B."/>
            <person name="Goodwin S."/>
            <person name="Spatafora J."/>
            <person name="Crous P."/>
            <person name="Grigoriev I."/>
        </authorList>
    </citation>
    <scope>NUCLEOTIDE SEQUENCE</scope>
    <source>
        <strain evidence="3">CBS 115976</strain>
    </source>
</reference>
<gene>
    <name evidence="3" type="ORF">BT63DRAFT_409483</name>
</gene>
<evidence type="ECO:0000313" key="4">
    <source>
        <dbReference type="Proteomes" id="UP000799302"/>
    </source>
</evidence>
<dbReference type="GO" id="GO:0003723">
    <property type="term" value="F:RNA binding"/>
    <property type="evidence" value="ECO:0007669"/>
    <property type="project" value="InterPro"/>
</dbReference>
<proteinExistence type="predicted"/>
<feature type="compositionally biased region" description="Basic and acidic residues" evidence="1">
    <location>
        <begin position="17"/>
        <end position="28"/>
    </location>
</feature>
<dbReference type="Pfam" id="PF04146">
    <property type="entry name" value="YTH"/>
    <property type="match status" value="1"/>
</dbReference>
<accession>A0A6A6UT12</accession>
<protein>
    <recommendedName>
        <fullName evidence="2">YTH domain-containing protein</fullName>
    </recommendedName>
</protein>
<dbReference type="EMBL" id="MU004230">
    <property type="protein sequence ID" value="KAF2675395.1"/>
    <property type="molecule type" value="Genomic_DNA"/>
</dbReference>
<sequence>MSFWYPAPPHNLSSAHEAQDAPKIHETRAEDEEMRDALTVEASHDLGAPYLHASEQNIDTRLTKMRVVPEKEIIVPIISDDSVPTPTMSRFSGESVAYFMHRPSQKSYIAESIKDSTYLLSERHQKKLAQAFLEHDRVFIIFFDIAPAKEKNGTFEGLAQVKSAPIRSSVVPYPPWHRHQHRKNYPFRLEWLATEPVGFWENPPLLRALQDSFSTAKHFKEWPWFHSIDMGLGHAVAEGLCAKAAAATDNRETSTPSEAALIEG</sequence>
<evidence type="ECO:0000256" key="1">
    <source>
        <dbReference type="SAM" id="MobiDB-lite"/>
    </source>
</evidence>
<dbReference type="InterPro" id="IPR007275">
    <property type="entry name" value="YTH_domain"/>
</dbReference>
<dbReference type="Gene3D" id="3.10.590.10">
    <property type="entry name" value="ph1033 like domains"/>
    <property type="match status" value="1"/>
</dbReference>
<dbReference type="PROSITE" id="PS50882">
    <property type="entry name" value="YTH"/>
    <property type="match status" value="1"/>
</dbReference>
<keyword evidence="4" id="KW-1185">Reference proteome</keyword>
<evidence type="ECO:0000313" key="3">
    <source>
        <dbReference type="EMBL" id="KAF2675395.1"/>
    </source>
</evidence>
<name>A0A6A6UT12_9PEZI</name>
<dbReference type="AlphaFoldDB" id="A0A6A6UT12"/>